<organism evidence="5 6">
    <name type="scientific">Halobacillus trueperi</name>
    <dbReference type="NCBI Taxonomy" id="156205"/>
    <lineage>
        <taxon>Bacteria</taxon>
        <taxon>Bacillati</taxon>
        <taxon>Bacillota</taxon>
        <taxon>Bacilli</taxon>
        <taxon>Bacillales</taxon>
        <taxon>Bacillaceae</taxon>
        <taxon>Halobacillus</taxon>
    </lineage>
</organism>
<dbReference type="Gene3D" id="1.10.260.40">
    <property type="entry name" value="lambda repressor-like DNA-binding domains"/>
    <property type="match status" value="1"/>
</dbReference>
<dbReference type="GO" id="GO:0003700">
    <property type="term" value="F:DNA-binding transcription factor activity"/>
    <property type="evidence" value="ECO:0007669"/>
    <property type="project" value="TreeGrafter"/>
</dbReference>
<dbReference type="SMART" id="SM00530">
    <property type="entry name" value="HTH_XRE"/>
    <property type="match status" value="1"/>
</dbReference>
<keyword evidence="2" id="KW-0238">DNA-binding</keyword>
<dbReference type="RefSeq" id="WP_115895060.1">
    <property type="nucleotide sequence ID" value="NZ_QTLC01000073.1"/>
</dbReference>
<evidence type="ECO:0000256" key="2">
    <source>
        <dbReference type="ARBA" id="ARBA00023125"/>
    </source>
</evidence>
<dbReference type="PANTHER" id="PTHR46797">
    <property type="entry name" value="HTH-TYPE TRANSCRIPTIONAL REGULATOR"/>
    <property type="match status" value="1"/>
</dbReference>
<dbReference type="GO" id="GO:0003677">
    <property type="term" value="F:DNA binding"/>
    <property type="evidence" value="ECO:0007669"/>
    <property type="project" value="UniProtKB-KW"/>
</dbReference>
<evidence type="ECO:0000313" key="5">
    <source>
        <dbReference type="EMBL" id="RDY67648.1"/>
    </source>
</evidence>
<dbReference type="InterPro" id="IPR010982">
    <property type="entry name" value="Lambda_DNA-bd_dom_sf"/>
</dbReference>
<evidence type="ECO:0000259" key="4">
    <source>
        <dbReference type="PROSITE" id="PS50943"/>
    </source>
</evidence>
<dbReference type="CDD" id="cd00093">
    <property type="entry name" value="HTH_XRE"/>
    <property type="match status" value="1"/>
</dbReference>
<dbReference type="AlphaFoldDB" id="A0A3D8VFP4"/>
<gene>
    <name evidence="5" type="ORF">DXT76_19160</name>
</gene>
<comment type="caution">
    <text evidence="5">The sequence shown here is derived from an EMBL/GenBank/DDBJ whole genome shotgun (WGS) entry which is preliminary data.</text>
</comment>
<dbReference type="SUPFAM" id="SSF47413">
    <property type="entry name" value="lambda repressor-like DNA-binding domains"/>
    <property type="match status" value="1"/>
</dbReference>
<dbReference type="EMBL" id="QTLC01000073">
    <property type="protein sequence ID" value="RDY67648.1"/>
    <property type="molecule type" value="Genomic_DNA"/>
</dbReference>
<proteinExistence type="predicted"/>
<dbReference type="InterPro" id="IPR050807">
    <property type="entry name" value="TransReg_Diox_bact_type"/>
</dbReference>
<keyword evidence="1" id="KW-0805">Transcription regulation</keyword>
<accession>A0A3D8VFP4</accession>
<dbReference type="PROSITE" id="PS50943">
    <property type="entry name" value="HTH_CROC1"/>
    <property type="match status" value="1"/>
</dbReference>
<sequence>MDKKRKEEVKQIFGQRLRNIRLEKGMSQEELAFQSSFDRTYISGIERGQKNPSLITIETLADALDVNTDSFFRD</sequence>
<evidence type="ECO:0000256" key="3">
    <source>
        <dbReference type="ARBA" id="ARBA00023163"/>
    </source>
</evidence>
<keyword evidence="3" id="KW-0804">Transcription</keyword>
<dbReference type="Proteomes" id="UP000257032">
    <property type="component" value="Unassembled WGS sequence"/>
</dbReference>
<feature type="domain" description="HTH cro/C1-type" evidence="4">
    <location>
        <begin position="17"/>
        <end position="71"/>
    </location>
</feature>
<protein>
    <submittedName>
        <fullName evidence="5">XRE family transcriptional regulator</fullName>
    </submittedName>
</protein>
<evidence type="ECO:0000256" key="1">
    <source>
        <dbReference type="ARBA" id="ARBA00023015"/>
    </source>
</evidence>
<dbReference type="GO" id="GO:0005829">
    <property type="term" value="C:cytosol"/>
    <property type="evidence" value="ECO:0007669"/>
    <property type="project" value="TreeGrafter"/>
</dbReference>
<evidence type="ECO:0000313" key="6">
    <source>
        <dbReference type="Proteomes" id="UP000257032"/>
    </source>
</evidence>
<dbReference type="Pfam" id="PF01381">
    <property type="entry name" value="HTH_3"/>
    <property type="match status" value="1"/>
</dbReference>
<dbReference type="PANTHER" id="PTHR46797:SF23">
    <property type="entry name" value="HTH-TYPE TRANSCRIPTIONAL REGULATOR SUTR"/>
    <property type="match status" value="1"/>
</dbReference>
<dbReference type="InterPro" id="IPR001387">
    <property type="entry name" value="Cro/C1-type_HTH"/>
</dbReference>
<name>A0A3D8VFP4_9BACI</name>
<reference evidence="5 6" key="1">
    <citation type="submission" date="2018-08" db="EMBL/GenBank/DDBJ databases">
        <title>Genome sequence of strict halophilic Halobacillus trueperi SS1 isolated from Lunsu, a salty water body of North West Himalayas.</title>
        <authorList>
            <person name="Gupta S."/>
            <person name="Sharma P."/>
            <person name="Dev K."/>
            <person name="Baumler D."/>
            <person name="Sourirajan A."/>
        </authorList>
    </citation>
    <scope>NUCLEOTIDE SEQUENCE [LARGE SCALE GENOMIC DNA]</scope>
    <source>
        <strain evidence="5 6">SS1</strain>
    </source>
</reference>